<comment type="caution">
    <text evidence="2">The sequence shown here is derived from an EMBL/GenBank/DDBJ whole genome shotgun (WGS) entry which is preliminary data.</text>
</comment>
<feature type="transmembrane region" description="Helical" evidence="1">
    <location>
        <begin position="46"/>
        <end position="65"/>
    </location>
</feature>
<dbReference type="OrthoDB" id="652948at2"/>
<gene>
    <name evidence="2" type="ORF">OI18_14925</name>
</gene>
<keyword evidence="1" id="KW-1133">Transmembrane helix</keyword>
<dbReference type="STRING" id="1349421.OI18_14925"/>
<dbReference type="RefSeq" id="WP_039141165.1">
    <property type="nucleotide sequence ID" value="NZ_JSVC01000016.1"/>
</dbReference>
<organism evidence="2 3">
    <name type="scientific">Flavihumibacter solisilvae</name>
    <dbReference type="NCBI Taxonomy" id="1349421"/>
    <lineage>
        <taxon>Bacteria</taxon>
        <taxon>Pseudomonadati</taxon>
        <taxon>Bacteroidota</taxon>
        <taxon>Chitinophagia</taxon>
        <taxon>Chitinophagales</taxon>
        <taxon>Chitinophagaceae</taxon>
        <taxon>Flavihumibacter</taxon>
    </lineage>
</organism>
<protein>
    <submittedName>
        <fullName evidence="2">Uncharacterized protein</fullName>
    </submittedName>
</protein>
<sequence length="193" mass="22168">MTELEELKAVLRVRLNEKRPEAPSVHQGLLRRSSGTITSLKRSLRFELIACVAFLVLTIISPLVLPAKGMVIYAAVVGSYCLLFLGYLSRLARKLNRLHREVPSTLRSLESIHSIIKEYTRLYFRLCMLSVPVFFGLAIATLGSWSSLKAEHFFIIAAWTIIIYIFSKWYLRYLYGNHLAELQKNINDLKIHD</sequence>
<feature type="transmembrane region" description="Helical" evidence="1">
    <location>
        <begin position="152"/>
        <end position="171"/>
    </location>
</feature>
<evidence type="ECO:0000256" key="1">
    <source>
        <dbReference type="SAM" id="Phobius"/>
    </source>
</evidence>
<feature type="transmembrane region" description="Helical" evidence="1">
    <location>
        <begin position="71"/>
        <end position="88"/>
    </location>
</feature>
<keyword evidence="3" id="KW-1185">Reference proteome</keyword>
<dbReference type="EMBL" id="JSVC01000016">
    <property type="protein sequence ID" value="KIC93878.1"/>
    <property type="molecule type" value="Genomic_DNA"/>
</dbReference>
<accession>A0A0C1LEQ6</accession>
<proteinExistence type="predicted"/>
<keyword evidence="1" id="KW-0812">Transmembrane</keyword>
<feature type="transmembrane region" description="Helical" evidence="1">
    <location>
        <begin position="122"/>
        <end position="146"/>
    </location>
</feature>
<evidence type="ECO:0000313" key="3">
    <source>
        <dbReference type="Proteomes" id="UP000031408"/>
    </source>
</evidence>
<keyword evidence="1" id="KW-0472">Membrane</keyword>
<dbReference type="Proteomes" id="UP000031408">
    <property type="component" value="Unassembled WGS sequence"/>
</dbReference>
<reference evidence="2 3" key="1">
    <citation type="submission" date="2014-11" db="EMBL/GenBank/DDBJ databases">
        <title>Genome sequence of Flavihumibacter solisilvae 3-3.</title>
        <authorList>
            <person name="Zhou G."/>
            <person name="Li M."/>
            <person name="Wang G."/>
        </authorList>
    </citation>
    <scope>NUCLEOTIDE SEQUENCE [LARGE SCALE GENOMIC DNA]</scope>
    <source>
        <strain evidence="2 3">3-3</strain>
    </source>
</reference>
<name>A0A0C1LEQ6_9BACT</name>
<dbReference type="AlphaFoldDB" id="A0A0C1LEQ6"/>
<evidence type="ECO:0000313" key="2">
    <source>
        <dbReference type="EMBL" id="KIC93878.1"/>
    </source>
</evidence>